<dbReference type="InterPro" id="IPR036397">
    <property type="entry name" value="RNaseH_sf"/>
</dbReference>
<dbReference type="Pfam" id="PF13358">
    <property type="entry name" value="DDE_3"/>
    <property type="match status" value="1"/>
</dbReference>
<accession>A0A222G8Q2</accession>
<feature type="domain" description="Tc1-like transposase DDE" evidence="1">
    <location>
        <begin position="185"/>
        <end position="322"/>
    </location>
</feature>
<dbReference type="InterPro" id="IPR038717">
    <property type="entry name" value="Tc1-like_DDE_dom"/>
</dbReference>
<proteinExistence type="predicted"/>
<dbReference type="KEGG" id="cber:B5D82_19175"/>
<protein>
    <submittedName>
        <fullName evidence="3">IS630 family transposase</fullName>
    </submittedName>
</protein>
<dbReference type="InterPro" id="IPR047655">
    <property type="entry name" value="Transpos_IS630-like"/>
</dbReference>
<evidence type="ECO:0000313" key="3">
    <source>
        <dbReference type="EMBL" id="ASP48180.1"/>
    </source>
</evidence>
<dbReference type="OrthoDB" id="6221775at2"/>
<dbReference type="Pfam" id="PF13384">
    <property type="entry name" value="HTH_23"/>
    <property type="match status" value="1"/>
</dbReference>
<evidence type="ECO:0000313" key="5">
    <source>
        <dbReference type="EMBL" id="ASP49703.1"/>
    </source>
</evidence>
<sequence length="354" mass="40931">MCFYFGCRHHALEQLTSVDLLKLSRKEKDGRKRMRLLAVSYFLDGLSRTDISTTLKVARSSVNRWVTAYLTKGLSGLDSVSPKGRPSMLSPKQLSQLAQYVENQSCSTEGGRLMGQDFCTFIKEEFDIDYHRDHVYKILKKLGYSWITSRSKHPKQSQSVQDVFKKFQMETILNIPFNISLDKVDVWFQDEARFGQQNTTTRLWAKTGSRPRAVRQQQFEYAYMFGAVCPSTGATEALISPVMNKDVMKKHLKQISRATPEGRYAVVVMDGAGWHTEDTFEDLKNLVMIKLPPYSPELNPIEQVWQWLRQNCLANRCFNGYENIVDECSNAWNIFRSDVKRVMSLCNRDWINLI</sequence>
<dbReference type="EMBL" id="CP020465">
    <property type="protein sequence ID" value="ASP49703.1"/>
    <property type="molecule type" value="Genomic_DNA"/>
</dbReference>
<dbReference type="SUPFAM" id="SSF46689">
    <property type="entry name" value="Homeodomain-like"/>
    <property type="match status" value="1"/>
</dbReference>
<evidence type="ECO:0000313" key="4">
    <source>
        <dbReference type="EMBL" id="ASP49666.1"/>
    </source>
</evidence>
<dbReference type="EMBL" id="CP020465">
    <property type="protein sequence ID" value="ASP48180.1"/>
    <property type="molecule type" value="Genomic_DNA"/>
</dbReference>
<dbReference type="KEGG" id="cber:B5D82_18985"/>
<gene>
    <name evidence="3" type="ORF">B5D82_10685</name>
    <name evidence="4" type="ORF">B5D82_18985</name>
    <name evidence="5" type="ORF">B5D82_19175</name>
</gene>
<dbReference type="EMBL" id="CP020465">
    <property type="protein sequence ID" value="ASP49666.1"/>
    <property type="molecule type" value="Genomic_DNA"/>
</dbReference>
<dbReference type="Pfam" id="PF13592">
    <property type="entry name" value="HTH_33"/>
    <property type="match status" value="1"/>
</dbReference>
<dbReference type="Proteomes" id="UP000202259">
    <property type="component" value="Chromosome"/>
</dbReference>
<dbReference type="GO" id="GO:0003676">
    <property type="term" value="F:nucleic acid binding"/>
    <property type="evidence" value="ECO:0007669"/>
    <property type="project" value="InterPro"/>
</dbReference>
<dbReference type="InterPro" id="IPR009057">
    <property type="entry name" value="Homeodomain-like_sf"/>
</dbReference>
<evidence type="ECO:0000313" key="6">
    <source>
        <dbReference type="Proteomes" id="UP000202259"/>
    </source>
</evidence>
<reference evidence="3 6" key="1">
    <citation type="submission" date="2017-08" db="EMBL/GenBank/DDBJ databases">
        <title>Complete genome of Colwellia sp. NB097-1, a psychrophile bacterium ioslated from Bering Sea.</title>
        <authorList>
            <person name="Chen X."/>
        </authorList>
    </citation>
    <scope>NUCLEOTIDE SEQUENCE [LARGE SCALE GENOMIC DNA]</scope>
    <source>
        <strain evidence="3 6">NB097-1</strain>
    </source>
</reference>
<name>A0A222G8Q2_9GAMM</name>
<feature type="domain" description="Winged helix-turn helix" evidence="2">
    <location>
        <begin position="110"/>
        <end position="166"/>
    </location>
</feature>
<dbReference type="KEGG" id="cber:B5D82_10685"/>
<evidence type="ECO:0000259" key="2">
    <source>
        <dbReference type="Pfam" id="PF13592"/>
    </source>
</evidence>
<dbReference type="NCBIfam" id="NF033545">
    <property type="entry name" value="transpos_IS630"/>
    <property type="match status" value="1"/>
</dbReference>
<organism evidence="3 6">
    <name type="scientific">Cognaticolwellia beringensis</name>
    <dbReference type="NCBI Taxonomy" id="1967665"/>
    <lineage>
        <taxon>Bacteria</taxon>
        <taxon>Pseudomonadati</taxon>
        <taxon>Pseudomonadota</taxon>
        <taxon>Gammaproteobacteria</taxon>
        <taxon>Alteromonadales</taxon>
        <taxon>Colwelliaceae</taxon>
        <taxon>Cognaticolwellia</taxon>
    </lineage>
</organism>
<keyword evidence="6" id="KW-1185">Reference proteome</keyword>
<evidence type="ECO:0000259" key="1">
    <source>
        <dbReference type="Pfam" id="PF13358"/>
    </source>
</evidence>
<dbReference type="Gene3D" id="3.30.420.10">
    <property type="entry name" value="Ribonuclease H-like superfamily/Ribonuclease H"/>
    <property type="match status" value="1"/>
</dbReference>
<dbReference type="InterPro" id="IPR025959">
    <property type="entry name" value="Winged_HTH_dom"/>
</dbReference>
<dbReference type="AlphaFoldDB" id="A0A222G8Q2"/>